<comment type="caution">
    <text evidence="8">The sequence shown here is derived from an EMBL/GenBank/DDBJ whole genome shotgun (WGS) entry which is preliminary data.</text>
</comment>
<dbReference type="PANTHER" id="PTHR12174">
    <property type="entry name" value="SIGNAL PEPTIDE PEPTIDASE"/>
    <property type="match status" value="1"/>
</dbReference>
<feature type="transmembrane region" description="Helical" evidence="7">
    <location>
        <begin position="502"/>
        <end position="525"/>
    </location>
</feature>
<evidence type="ECO:0000256" key="7">
    <source>
        <dbReference type="SAM" id="Phobius"/>
    </source>
</evidence>
<comment type="subcellular location">
    <subcellularLocation>
        <location evidence="1">Endomembrane system</location>
        <topology evidence="1">Multi-pass membrane protein</topology>
    </subcellularLocation>
</comment>
<dbReference type="InterPro" id="IPR007369">
    <property type="entry name" value="Peptidase_A22B_SPP"/>
</dbReference>
<evidence type="ECO:0000256" key="5">
    <source>
        <dbReference type="ARBA" id="ARBA00022989"/>
    </source>
</evidence>
<name>A0A8X6WL12_9ARAC</name>
<keyword evidence="4" id="KW-0378">Hydrolase</keyword>
<dbReference type="GO" id="GO:0098553">
    <property type="term" value="C:lumenal side of endoplasmic reticulum membrane"/>
    <property type="evidence" value="ECO:0007669"/>
    <property type="project" value="TreeGrafter"/>
</dbReference>
<feature type="transmembrane region" description="Helical" evidence="7">
    <location>
        <begin position="391"/>
        <end position="413"/>
    </location>
</feature>
<dbReference type="Proteomes" id="UP000886998">
    <property type="component" value="Unassembled WGS sequence"/>
</dbReference>
<keyword evidence="6 7" id="KW-0472">Membrane</keyword>
<sequence>MVVIAYQYAVLAADSDTRNDEFCLYVDETHLIYPEQKSMSEPYILQNDDEIDWCMNTSTVDSANKVLLLPAGNCSITAQVHNFFRMGGKVIIFVNNGSLDDMEFDEKTDLNETGIPVVKISEYSGKMLKEMGRTVTVYLFQPDALGFGYYVAVTWSFAMLTIILSSYWSGFISYEIFSKNLFLKLTPNMTKTAVTSRTGVKASRTKTTEFRGRAATTKTTSIEAATSGTGTTASTRKPSNMDICCNTMINNIGIHLSTNGNGVTMVFSPCHVIFCIILSICGLVIAYFIKGYFTRIYIYLFLFVCAIALYECLSFILKKCRHQSVKYSVIICNRRRIINCVEVAIMMICITIPILWILFRNLKYAWIVQDVLCMIICAYILKFIRLPSYKICTFLLSAYFCIDVFFVFITPFFTKNGKSVMGEIAIAGNEDFFKQSFMEEFAAGRRNVNLLPALIQIMDIGFDPLGACTRNLVILGLGDIVFPGFLLSYCHAFDLMTNKKGLYYIISVITYGLGVLFVNVVVTFIDSEQPALFYIVPTILIPPILLAWYRKELSLLWYGFQKIEKIRKQEIDTIELTANSANIQPNEILEEVNFHEQNI</sequence>
<feature type="transmembrane region" description="Helical" evidence="7">
    <location>
        <begin position="296"/>
        <end position="317"/>
    </location>
</feature>
<evidence type="ECO:0000256" key="3">
    <source>
        <dbReference type="ARBA" id="ARBA00022692"/>
    </source>
</evidence>
<gene>
    <name evidence="8" type="primary">SPPL2B</name>
    <name evidence="8" type="ORF">TNIN_382581</name>
</gene>
<feature type="transmembrane region" description="Helical" evidence="7">
    <location>
        <begin position="337"/>
        <end position="358"/>
    </location>
</feature>
<dbReference type="AlphaFoldDB" id="A0A8X6WL12"/>
<evidence type="ECO:0000313" key="9">
    <source>
        <dbReference type="Proteomes" id="UP000886998"/>
    </source>
</evidence>
<organism evidence="8 9">
    <name type="scientific">Trichonephila inaurata madagascariensis</name>
    <dbReference type="NCBI Taxonomy" id="2747483"/>
    <lineage>
        <taxon>Eukaryota</taxon>
        <taxon>Metazoa</taxon>
        <taxon>Ecdysozoa</taxon>
        <taxon>Arthropoda</taxon>
        <taxon>Chelicerata</taxon>
        <taxon>Arachnida</taxon>
        <taxon>Araneae</taxon>
        <taxon>Araneomorphae</taxon>
        <taxon>Entelegynae</taxon>
        <taxon>Araneoidea</taxon>
        <taxon>Nephilidae</taxon>
        <taxon>Trichonephila</taxon>
        <taxon>Trichonephila inaurata</taxon>
    </lineage>
</organism>
<dbReference type="GO" id="GO:0098554">
    <property type="term" value="C:cytoplasmic side of endoplasmic reticulum membrane"/>
    <property type="evidence" value="ECO:0007669"/>
    <property type="project" value="TreeGrafter"/>
</dbReference>
<feature type="transmembrane region" description="Helical" evidence="7">
    <location>
        <begin position="472"/>
        <end position="490"/>
    </location>
</feature>
<dbReference type="GO" id="GO:0033619">
    <property type="term" value="P:membrane protein proteolysis"/>
    <property type="evidence" value="ECO:0007669"/>
    <property type="project" value="TreeGrafter"/>
</dbReference>
<keyword evidence="3 7" id="KW-0812">Transmembrane</keyword>
<dbReference type="SMART" id="SM00730">
    <property type="entry name" value="PSN"/>
    <property type="match status" value="1"/>
</dbReference>
<evidence type="ECO:0000313" key="8">
    <source>
        <dbReference type="EMBL" id="GFY37108.1"/>
    </source>
</evidence>
<dbReference type="GO" id="GO:0042500">
    <property type="term" value="F:aspartic endopeptidase activity, intramembrane cleaving"/>
    <property type="evidence" value="ECO:0007669"/>
    <property type="project" value="InterPro"/>
</dbReference>
<dbReference type="PANTHER" id="PTHR12174:SF103">
    <property type="entry name" value="INTRAMEMBRANE PROTEASE (IMPAS) FAMILY"/>
    <property type="match status" value="1"/>
</dbReference>
<dbReference type="InterPro" id="IPR006639">
    <property type="entry name" value="Preselin/SPP"/>
</dbReference>
<protein>
    <submittedName>
        <fullName evidence="8">Signal peptide peptidase-like 2B</fullName>
    </submittedName>
</protein>
<evidence type="ECO:0000256" key="2">
    <source>
        <dbReference type="ARBA" id="ARBA00006859"/>
    </source>
</evidence>
<dbReference type="EMBL" id="BMAV01000115">
    <property type="protein sequence ID" value="GFY37108.1"/>
    <property type="molecule type" value="Genomic_DNA"/>
</dbReference>
<dbReference type="Pfam" id="PF04258">
    <property type="entry name" value="Peptidase_A22B"/>
    <property type="match status" value="1"/>
</dbReference>
<evidence type="ECO:0000256" key="4">
    <source>
        <dbReference type="ARBA" id="ARBA00022801"/>
    </source>
</evidence>
<dbReference type="GO" id="GO:0005765">
    <property type="term" value="C:lysosomal membrane"/>
    <property type="evidence" value="ECO:0007669"/>
    <property type="project" value="TreeGrafter"/>
</dbReference>
<accession>A0A8X6WL12</accession>
<feature type="transmembrane region" description="Helical" evidence="7">
    <location>
        <begin position="531"/>
        <end position="549"/>
    </location>
</feature>
<evidence type="ECO:0000256" key="6">
    <source>
        <dbReference type="ARBA" id="ARBA00023136"/>
    </source>
</evidence>
<comment type="similarity">
    <text evidence="2">Belongs to the peptidase A22B family.</text>
</comment>
<feature type="transmembrane region" description="Helical" evidence="7">
    <location>
        <begin position="364"/>
        <end position="384"/>
    </location>
</feature>
<proteinExistence type="inferred from homology"/>
<evidence type="ECO:0000256" key="1">
    <source>
        <dbReference type="ARBA" id="ARBA00004127"/>
    </source>
</evidence>
<dbReference type="CDD" id="cd00538">
    <property type="entry name" value="PA"/>
    <property type="match status" value="1"/>
</dbReference>
<keyword evidence="5 7" id="KW-1133">Transmembrane helix</keyword>
<dbReference type="OrthoDB" id="29661at2759"/>
<dbReference type="Gene3D" id="3.50.30.30">
    <property type="match status" value="1"/>
</dbReference>
<keyword evidence="9" id="KW-1185">Reference proteome</keyword>
<reference evidence="8" key="1">
    <citation type="submission" date="2020-08" db="EMBL/GenBank/DDBJ databases">
        <title>Multicomponent nature underlies the extraordinary mechanical properties of spider dragline silk.</title>
        <authorList>
            <person name="Kono N."/>
            <person name="Nakamura H."/>
            <person name="Mori M."/>
            <person name="Yoshida Y."/>
            <person name="Ohtoshi R."/>
            <person name="Malay A.D."/>
            <person name="Moran D.A.P."/>
            <person name="Tomita M."/>
            <person name="Numata K."/>
            <person name="Arakawa K."/>
        </authorList>
    </citation>
    <scope>NUCLEOTIDE SEQUENCE</scope>
</reference>
<feature type="transmembrane region" description="Helical" evidence="7">
    <location>
        <begin position="147"/>
        <end position="169"/>
    </location>
</feature>
<dbReference type="GO" id="GO:0030660">
    <property type="term" value="C:Golgi-associated vesicle membrane"/>
    <property type="evidence" value="ECO:0007669"/>
    <property type="project" value="TreeGrafter"/>
</dbReference>
<feature type="transmembrane region" description="Helical" evidence="7">
    <location>
        <begin position="272"/>
        <end position="290"/>
    </location>
</feature>